<dbReference type="InterPro" id="IPR050595">
    <property type="entry name" value="Bact_response_regulator"/>
</dbReference>
<gene>
    <name evidence="4" type="ORF">SAMN04488540_103323</name>
</gene>
<dbReference type="Pfam" id="PF00072">
    <property type="entry name" value="Response_reg"/>
    <property type="match status" value="1"/>
</dbReference>
<accession>A0A1G8P3E7</accession>
<dbReference type="EMBL" id="FNEM01000003">
    <property type="protein sequence ID" value="SDI87051.1"/>
    <property type="molecule type" value="Genomic_DNA"/>
</dbReference>
<keyword evidence="5" id="KW-1185">Reference proteome</keyword>
<dbReference type="SMART" id="SM00448">
    <property type="entry name" value="REC"/>
    <property type="match status" value="1"/>
</dbReference>
<dbReference type="PROSITE" id="PS50110">
    <property type="entry name" value="RESPONSE_REGULATORY"/>
    <property type="match status" value="1"/>
</dbReference>
<dbReference type="InterPro" id="IPR001789">
    <property type="entry name" value="Sig_transdc_resp-reg_receiver"/>
</dbReference>
<dbReference type="AlphaFoldDB" id="A0A1G8P3E7"/>
<dbReference type="InterPro" id="IPR011006">
    <property type="entry name" value="CheY-like_superfamily"/>
</dbReference>
<evidence type="ECO:0000256" key="2">
    <source>
        <dbReference type="PROSITE-ProRule" id="PRU00169"/>
    </source>
</evidence>
<evidence type="ECO:0000259" key="3">
    <source>
        <dbReference type="PROSITE" id="PS50110"/>
    </source>
</evidence>
<evidence type="ECO:0000256" key="1">
    <source>
        <dbReference type="ARBA" id="ARBA00022553"/>
    </source>
</evidence>
<name>A0A1G8P3E7_9GAMM</name>
<keyword evidence="1 2" id="KW-0597">Phosphoprotein</keyword>
<dbReference type="Proteomes" id="UP000199527">
    <property type="component" value="Unassembled WGS sequence"/>
</dbReference>
<proteinExistence type="predicted"/>
<feature type="domain" description="Response regulatory" evidence="3">
    <location>
        <begin position="1"/>
        <end position="115"/>
    </location>
</feature>
<reference evidence="5" key="1">
    <citation type="submission" date="2016-10" db="EMBL/GenBank/DDBJ databases">
        <authorList>
            <person name="Varghese N."/>
            <person name="Submissions S."/>
        </authorList>
    </citation>
    <scope>NUCLEOTIDE SEQUENCE [LARGE SCALE GENOMIC DNA]</scope>
    <source>
        <strain evidence="5">DSM 23317</strain>
    </source>
</reference>
<organism evidence="4 5">
    <name type="scientific">Ferrimonas sediminum</name>
    <dbReference type="NCBI Taxonomy" id="718193"/>
    <lineage>
        <taxon>Bacteria</taxon>
        <taxon>Pseudomonadati</taxon>
        <taxon>Pseudomonadota</taxon>
        <taxon>Gammaproteobacteria</taxon>
        <taxon>Alteromonadales</taxon>
        <taxon>Ferrimonadaceae</taxon>
        <taxon>Ferrimonas</taxon>
    </lineage>
</organism>
<evidence type="ECO:0000313" key="5">
    <source>
        <dbReference type="Proteomes" id="UP000199527"/>
    </source>
</evidence>
<feature type="modified residue" description="4-aspartylphosphate" evidence="2">
    <location>
        <position position="48"/>
    </location>
</feature>
<protein>
    <submittedName>
        <fullName evidence="4">Two-component system, chemotaxis family, response regulator CheY</fullName>
    </submittedName>
</protein>
<dbReference type="Gene3D" id="3.40.50.2300">
    <property type="match status" value="1"/>
</dbReference>
<dbReference type="SUPFAM" id="SSF52172">
    <property type="entry name" value="CheY-like"/>
    <property type="match status" value="1"/>
</dbReference>
<dbReference type="GO" id="GO:0000160">
    <property type="term" value="P:phosphorelay signal transduction system"/>
    <property type="evidence" value="ECO:0007669"/>
    <property type="project" value="InterPro"/>
</dbReference>
<dbReference type="PANTHER" id="PTHR44591:SF25">
    <property type="entry name" value="CHEMOTAXIS TWO-COMPONENT RESPONSE REGULATOR"/>
    <property type="match status" value="1"/>
</dbReference>
<sequence length="126" mass="13687">MVVDDNAVSRGKVEQALIDAGLTVMTAENGMQALLLAKNEAIDGVVTDQVMPMMDGAHLTRMLREIPAYKRIPIILLTTENGQAFMEELDDCGVPVWLEKPLTEQKLALIAAEMLHPSVATKTKAA</sequence>
<dbReference type="PANTHER" id="PTHR44591">
    <property type="entry name" value="STRESS RESPONSE REGULATOR PROTEIN 1"/>
    <property type="match status" value="1"/>
</dbReference>
<evidence type="ECO:0000313" key="4">
    <source>
        <dbReference type="EMBL" id="SDI87051.1"/>
    </source>
</evidence>